<evidence type="ECO:0000256" key="1">
    <source>
        <dbReference type="ARBA" id="ARBA00001946"/>
    </source>
</evidence>
<dbReference type="GO" id="GO:0005829">
    <property type="term" value="C:cytosol"/>
    <property type="evidence" value="ECO:0007669"/>
    <property type="project" value="TreeGrafter"/>
</dbReference>
<evidence type="ECO:0000256" key="2">
    <source>
        <dbReference type="ARBA" id="ARBA00001947"/>
    </source>
</evidence>
<dbReference type="KEGG" id="cfi:Celf_1169"/>
<dbReference type="PANTHER" id="PTHR42904">
    <property type="entry name" value="NUDIX HYDROLASE, NUDC SUBFAMILY"/>
    <property type="match status" value="1"/>
</dbReference>
<dbReference type="InterPro" id="IPR049734">
    <property type="entry name" value="NudC-like_C"/>
</dbReference>
<reference evidence="12 13" key="1">
    <citation type="submission" date="2011-04" db="EMBL/GenBank/DDBJ databases">
        <title>Complete sequence of Cellulomonas fimi ATCC 484.</title>
        <authorList>
            <consortium name="US DOE Joint Genome Institute"/>
            <person name="Lucas S."/>
            <person name="Han J."/>
            <person name="Lapidus A."/>
            <person name="Cheng J.-F."/>
            <person name="Goodwin L."/>
            <person name="Pitluck S."/>
            <person name="Peters L."/>
            <person name="Chertkov O."/>
            <person name="Detter J.C."/>
            <person name="Han C."/>
            <person name="Tapia R."/>
            <person name="Land M."/>
            <person name="Hauser L."/>
            <person name="Kyrpides N."/>
            <person name="Ivanova N."/>
            <person name="Ovchinnikova G."/>
            <person name="Pagani I."/>
            <person name="Mead D."/>
            <person name="Brumm P."/>
            <person name="Woyke T."/>
        </authorList>
    </citation>
    <scope>NUCLEOTIDE SEQUENCE [LARGE SCALE GENOMIC DNA]</scope>
    <source>
        <strain evidence="13">ATCC 484 / DSM 20113 / JCM 1341 / NBRC 15513 / NCIMB 8980 / NCTC 7547</strain>
    </source>
</reference>
<name>F4H383_CELFA</name>
<accession>F4H383</accession>
<dbReference type="GO" id="GO:0110153">
    <property type="term" value="F:RNA NAD-cap (NMN-forming) hydrolase activity"/>
    <property type="evidence" value="ECO:0007669"/>
    <property type="project" value="RHEA"/>
</dbReference>
<dbReference type="AlphaFoldDB" id="F4H383"/>
<dbReference type="HOGENOM" id="CLU_037162_0_4_11"/>
<evidence type="ECO:0000256" key="3">
    <source>
        <dbReference type="ARBA" id="ARBA00009595"/>
    </source>
</evidence>
<evidence type="ECO:0000313" key="13">
    <source>
        <dbReference type="Proteomes" id="UP000008460"/>
    </source>
</evidence>
<dbReference type="STRING" id="590998.Celf_1169"/>
<dbReference type="Pfam" id="PF00293">
    <property type="entry name" value="NUDIX"/>
    <property type="match status" value="1"/>
</dbReference>
<evidence type="ECO:0000256" key="6">
    <source>
        <dbReference type="ARBA" id="ARBA00022801"/>
    </source>
</evidence>
<dbReference type="Gene3D" id="3.90.79.20">
    <property type="match status" value="1"/>
</dbReference>
<dbReference type="CDD" id="cd03429">
    <property type="entry name" value="NUDIX_NADH_pyrophosphatase_Nudt13"/>
    <property type="match status" value="1"/>
</dbReference>
<keyword evidence="13" id="KW-1185">Reference proteome</keyword>
<keyword evidence="6 10" id="KW-0378">Hydrolase</keyword>
<comment type="similarity">
    <text evidence="3">Belongs to the Nudix hydrolase family. NudC subfamily.</text>
</comment>
<evidence type="ECO:0000256" key="10">
    <source>
        <dbReference type="RuleBase" id="RU003476"/>
    </source>
</evidence>
<keyword evidence="5" id="KW-0479">Metal-binding</keyword>
<feature type="domain" description="Nudix hydrolase" evidence="11">
    <location>
        <begin position="228"/>
        <end position="358"/>
    </location>
</feature>
<dbReference type="InterPro" id="IPR000086">
    <property type="entry name" value="NUDIX_hydrolase_dom"/>
</dbReference>
<protein>
    <recommendedName>
        <fullName evidence="4">NAD(+) diphosphatase</fullName>
        <ecNumber evidence="4">3.6.1.22</ecNumber>
    </recommendedName>
</protein>
<dbReference type="PRINTS" id="PR00502">
    <property type="entry name" value="NUDIXFAMILY"/>
</dbReference>
<dbReference type="GO" id="GO:0019677">
    <property type="term" value="P:NAD+ catabolic process"/>
    <property type="evidence" value="ECO:0007669"/>
    <property type="project" value="TreeGrafter"/>
</dbReference>
<evidence type="ECO:0000256" key="5">
    <source>
        <dbReference type="ARBA" id="ARBA00022723"/>
    </source>
</evidence>
<keyword evidence="7" id="KW-0460">Magnesium</keyword>
<comment type="cofactor">
    <cofactor evidence="2">
        <name>Zn(2+)</name>
        <dbReference type="ChEBI" id="CHEBI:29105"/>
    </cofactor>
</comment>
<dbReference type="SUPFAM" id="SSF55811">
    <property type="entry name" value="Nudix"/>
    <property type="match status" value="1"/>
</dbReference>
<dbReference type="NCBIfam" id="NF001299">
    <property type="entry name" value="PRK00241.1"/>
    <property type="match status" value="1"/>
</dbReference>
<dbReference type="Gene3D" id="3.90.79.10">
    <property type="entry name" value="Nucleoside Triphosphate Pyrophosphohydrolase"/>
    <property type="match status" value="1"/>
</dbReference>
<dbReference type="InterPro" id="IPR050241">
    <property type="entry name" value="NAD-cap_RNA_hydrolase_NudC"/>
</dbReference>
<dbReference type="EMBL" id="CP002666">
    <property type="protein sequence ID" value="AEE45304.1"/>
    <property type="molecule type" value="Genomic_DNA"/>
</dbReference>
<sequence>MIVDELPLSRASVDRAAERRGDGVQAALSTSTTRVLLVDDGAVVTTVDGALALVTVDEAQALAGAVATGDASSGAEVHGVGGRELGGREVGGHADHAGASDVDAPDAADDAWLLLGRDDEGTTFLARRVLGRRAAPPTGSASDVLVHAPASADEVPPAAVLPPGTAWSPLRVVGAALSARDAGLATAAVALDAWHARHPRCPRCGAVTVSVQAGWVRRCVADGSEHYPRTDPAVIMAVLDEQDRILLAHAAAWPAGRWSTLAGFVEPGESLEHAVRREVAEETGVVVGDVEYRGSQPWPFPASLMVAFRARARSTAVTADGVEVLDARWFSRDDLRAAVAAGEVVPPGPASIARALVEDWLGEPLREPTAW</sequence>
<dbReference type="RefSeq" id="WP_013770330.1">
    <property type="nucleotide sequence ID" value="NC_015514.1"/>
</dbReference>
<dbReference type="PROSITE" id="PS00893">
    <property type="entry name" value="NUDIX_BOX"/>
    <property type="match status" value="1"/>
</dbReference>
<dbReference type="EC" id="3.6.1.22" evidence="4"/>
<dbReference type="GO" id="GO:0046872">
    <property type="term" value="F:metal ion binding"/>
    <property type="evidence" value="ECO:0007669"/>
    <property type="project" value="UniProtKB-KW"/>
</dbReference>
<dbReference type="eggNOG" id="COG2816">
    <property type="taxonomic scope" value="Bacteria"/>
</dbReference>
<comment type="cofactor">
    <cofactor evidence="1">
        <name>Mg(2+)</name>
        <dbReference type="ChEBI" id="CHEBI:18420"/>
    </cofactor>
</comment>
<dbReference type="InterPro" id="IPR020476">
    <property type="entry name" value="Nudix_hydrolase"/>
</dbReference>
<comment type="catalytic activity">
    <reaction evidence="9">
        <text>a 5'-end NAD(+)-phospho-ribonucleoside in mRNA + H2O = a 5'-end phospho-adenosine-phospho-ribonucleoside in mRNA + beta-nicotinamide D-ribonucleotide + 2 H(+)</text>
        <dbReference type="Rhea" id="RHEA:60876"/>
        <dbReference type="Rhea" id="RHEA-COMP:15698"/>
        <dbReference type="Rhea" id="RHEA-COMP:15719"/>
        <dbReference type="ChEBI" id="CHEBI:14649"/>
        <dbReference type="ChEBI" id="CHEBI:15377"/>
        <dbReference type="ChEBI" id="CHEBI:15378"/>
        <dbReference type="ChEBI" id="CHEBI:144029"/>
        <dbReference type="ChEBI" id="CHEBI:144051"/>
    </reaction>
    <physiologicalReaction direction="left-to-right" evidence="9">
        <dbReference type="Rhea" id="RHEA:60877"/>
    </physiologicalReaction>
</comment>
<dbReference type="GO" id="GO:0006742">
    <property type="term" value="P:NADP+ catabolic process"/>
    <property type="evidence" value="ECO:0007669"/>
    <property type="project" value="TreeGrafter"/>
</dbReference>
<evidence type="ECO:0000259" key="11">
    <source>
        <dbReference type="PROSITE" id="PS51462"/>
    </source>
</evidence>
<evidence type="ECO:0000256" key="4">
    <source>
        <dbReference type="ARBA" id="ARBA00012381"/>
    </source>
</evidence>
<dbReference type="Pfam" id="PF09297">
    <property type="entry name" value="Zn_ribbon_NUD"/>
    <property type="match status" value="1"/>
</dbReference>
<evidence type="ECO:0000313" key="12">
    <source>
        <dbReference type="EMBL" id="AEE45304.1"/>
    </source>
</evidence>
<evidence type="ECO:0000256" key="7">
    <source>
        <dbReference type="ARBA" id="ARBA00022842"/>
    </source>
</evidence>
<keyword evidence="8" id="KW-0520">NAD</keyword>
<dbReference type="Proteomes" id="UP000008460">
    <property type="component" value="Chromosome"/>
</dbReference>
<dbReference type="InterPro" id="IPR020084">
    <property type="entry name" value="NUDIX_hydrolase_CS"/>
</dbReference>
<gene>
    <name evidence="12" type="ordered locus">Celf_1169</name>
</gene>
<evidence type="ECO:0000256" key="9">
    <source>
        <dbReference type="ARBA" id="ARBA00023679"/>
    </source>
</evidence>
<organism evidence="12 13">
    <name type="scientific">Cellulomonas fimi (strain ATCC 484 / DSM 20113 / JCM 1341 / CCUG 24087 / LMG 16345 / NBRC 15513 / NCIMB 8980 / NCTC 7547 / NRS-133)</name>
    <dbReference type="NCBI Taxonomy" id="590998"/>
    <lineage>
        <taxon>Bacteria</taxon>
        <taxon>Bacillati</taxon>
        <taxon>Actinomycetota</taxon>
        <taxon>Actinomycetes</taxon>
        <taxon>Micrococcales</taxon>
        <taxon>Cellulomonadaceae</taxon>
        <taxon>Cellulomonas</taxon>
    </lineage>
</organism>
<dbReference type="InterPro" id="IPR015797">
    <property type="entry name" value="NUDIX_hydrolase-like_dom_sf"/>
</dbReference>
<evidence type="ECO:0000256" key="8">
    <source>
        <dbReference type="ARBA" id="ARBA00023027"/>
    </source>
</evidence>
<dbReference type="GO" id="GO:0035529">
    <property type="term" value="F:NADH pyrophosphatase activity"/>
    <property type="evidence" value="ECO:0007669"/>
    <property type="project" value="TreeGrafter"/>
</dbReference>
<dbReference type="PROSITE" id="PS51462">
    <property type="entry name" value="NUDIX"/>
    <property type="match status" value="1"/>
</dbReference>
<proteinExistence type="inferred from homology"/>
<dbReference type="PANTHER" id="PTHR42904:SF6">
    <property type="entry name" value="NAD-CAPPED RNA HYDROLASE NUDT12"/>
    <property type="match status" value="1"/>
</dbReference>
<dbReference type="InterPro" id="IPR015376">
    <property type="entry name" value="Znr_NADH_PPase"/>
</dbReference>